<name>A0AAV6XDA7_9LAMI</name>
<organism evidence="1 2">
    <name type="scientific">Buddleja alternifolia</name>
    <dbReference type="NCBI Taxonomy" id="168488"/>
    <lineage>
        <taxon>Eukaryota</taxon>
        <taxon>Viridiplantae</taxon>
        <taxon>Streptophyta</taxon>
        <taxon>Embryophyta</taxon>
        <taxon>Tracheophyta</taxon>
        <taxon>Spermatophyta</taxon>
        <taxon>Magnoliopsida</taxon>
        <taxon>eudicotyledons</taxon>
        <taxon>Gunneridae</taxon>
        <taxon>Pentapetalae</taxon>
        <taxon>asterids</taxon>
        <taxon>lamiids</taxon>
        <taxon>Lamiales</taxon>
        <taxon>Scrophulariaceae</taxon>
        <taxon>Buddlejeae</taxon>
        <taxon>Buddleja</taxon>
    </lineage>
</organism>
<dbReference type="AlphaFoldDB" id="A0AAV6XDA7"/>
<keyword evidence="2" id="KW-1185">Reference proteome</keyword>
<protein>
    <submittedName>
        <fullName evidence="1">Uncharacterized protein</fullName>
    </submittedName>
</protein>
<sequence length="119" mass="13946">MLILPVKENRKLTEIHKRHEEAKGRGSGRMFWLSTLFEDMIKSLFKQFDTGKSGGVIDLSITSIVKVSLEGGRRNMVYLKVKKELDDLRDELLLLMMRSEKRERIDEVRRLQQKGDELL</sequence>
<proteinExistence type="predicted"/>
<dbReference type="Proteomes" id="UP000826271">
    <property type="component" value="Unassembled WGS sequence"/>
</dbReference>
<evidence type="ECO:0000313" key="2">
    <source>
        <dbReference type="Proteomes" id="UP000826271"/>
    </source>
</evidence>
<accession>A0AAV6XDA7</accession>
<gene>
    <name evidence="1" type="ORF">BUALT_Bualt06G0017000</name>
</gene>
<reference evidence="1" key="1">
    <citation type="submission" date="2019-10" db="EMBL/GenBank/DDBJ databases">
        <authorList>
            <person name="Zhang R."/>
            <person name="Pan Y."/>
            <person name="Wang J."/>
            <person name="Ma R."/>
            <person name="Yu S."/>
        </authorList>
    </citation>
    <scope>NUCLEOTIDE SEQUENCE</scope>
    <source>
        <strain evidence="1">LA-IB0</strain>
        <tissue evidence="1">Leaf</tissue>
    </source>
</reference>
<comment type="caution">
    <text evidence="1">The sequence shown here is derived from an EMBL/GenBank/DDBJ whole genome shotgun (WGS) entry which is preliminary data.</text>
</comment>
<dbReference type="EMBL" id="WHWC01000006">
    <property type="protein sequence ID" value="KAG8380454.1"/>
    <property type="molecule type" value="Genomic_DNA"/>
</dbReference>
<evidence type="ECO:0000313" key="1">
    <source>
        <dbReference type="EMBL" id="KAG8380454.1"/>
    </source>
</evidence>